<dbReference type="OrthoDB" id="3387628at2"/>
<reference evidence="2 3" key="1">
    <citation type="submission" date="2019-09" db="EMBL/GenBank/DDBJ databases">
        <title>Draft genome sequence of the thermophilic Saccharopolyspora hirsuta VKM Ac-666T.</title>
        <authorList>
            <person name="Lobastova T.G."/>
            <person name="Fokina V."/>
            <person name="Bragin E.Y."/>
            <person name="Shtratnikova V.Y."/>
            <person name="Starodumova I.P."/>
            <person name="Tarlachkov S.V."/>
            <person name="Donova M.V."/>
        </authorList>
    </citation>
    <scope>NUCLEOTIDE SEQUENCE [LARGE SCALE GENOMIC DNA]</scope>
    <source>
        <strain evidence="2 3">VKM Ac-666</strain>
    </source>
</reference>
<dbReference type="EMBL" id="VWPH01000011">
    <property type="protein sequence ID" value="KAA5830114.1"/>
    <property type="molecule type" value="Genomic_DNA"/>
</dbReference>
<dbReference type="InterPro" id="IPR036689">
    <property type="entry name" value="ESAT-6-like_sf"/>
</dbReference>
<proteinExistence type="inferred from homology"/>
<comment type="similarity">
    <text evidence="1">Belongs to the WXG100 family.</text>
</comment>
<dbReference type="Gene3D" id="1.10.287.1060">
    <property type="entry name" value="ESAT-6-like"/>
    <property type="match status" value="1"/>
</dbReference>
<dbReference type="Proteomes" id="UP000323946">
    <property type="component" value="Unassembled WGS sequence"/>
</dbReference>
<dbReference type="SUPFAM" id="SSF140453">
    <property type="entry name" value="EsxAB dimer-like"/>
    <property type="match status" value="1"/>
</dbReference>
<organism evidence="2 3">
    <name type="scientific">Saccharopolyspora hirsuta</name>
    <dbReference type="NCBI Taxonomy" id="1837"/>
    <lineage>
        <taxon>Bacteria</taxon>
        <taxon>Bacillati</taxon>
        <taxon>Actinomycetota</taxon>
        <taxon>Actinomycetes</taxon>
        <taxon>Pseudonocardiales</taxon>
        <taxon>Pseudonocardiaceae</taxon>
        <taxon>Saccharopolyspora</taxon>
    </lineage>
</organism>
<accession>A0A5M7BSA1</accession>
<gene>
    <name evidence="2" type="ORF">F1721_23750</name>
</gene>
<dbReference type="NCBIfam" id="TIGR03930">
    <property type="entry name" value="WXG100_ESAT6"/>
    <property type="match status" value="1"/>
</dbReference>
<name>A0A5M7BSA1_SACHI</name>
<comment type="caution">
    <text evidence="2">The sequence shown here is derived from an EMBL/GenBank/DDBJ whole genome shotgun (WGS) entry which is preliminary data.</text>
</comment>
<evidence type="ECO:0000313" key="3">
    <source>
        <dbReference type="Proteomes" id="UP000323946"/>
    </source>
</evidence>
<dbReference type="InterPro" id="IPR010310">
    <property type="entry name" value="T7SS_ESAT-6-like"/>
</dbReference>
<dbReference type="RefSeq" id="WP_150068968.1">
    <property type="nucleotide sequence ID" value="NZ_JBEPDJ010000004.1"/>
</dbReference>
<evidence type="ECO:0000313" key="2">
    <source>
        <dbReference type="EMBL" id="KAA5830114.1"/>
    </source>
</evidence>
<protein>
    <recommendedName>
        <fullName evidence="1">ESAT-6-like protein</fullName>
    </recommendedName>
</protein>
<dbReference type="Pfam" id="PF06013">
    <property type="entry name" value="WXG100"/>
    <property type="match status" value="1"/>
</dbReference>
<dbReference type="SMR" id="A0A5M7BSA1"/>
<evidence type="ECO:0000256" key="1">
    <source>
        <dbReference type="RuleBase" id="RU362001"/>
    </source>
</evidence>
<keyword evidence="3" id="KW-1185">Reference proteome</keyword>
<dbReference type="AlphaFoldDB" id="A0A5M7BSA1"/>
<sequence>MSDYRFDFNIAEATLQDMHQVNTHVRQALDQMQAAVESSTADWTGSAKQAYAEAKAEWNKQAAMMPEHLKEAQRRLGSIAEGYGTTEVRATQSWRDFG</sequence>